<dbReference type="GO" id="GO:0006508">
    <property type="term" value="P:proteolysis"/>
    <property type="evidence" value="ECO:0007669"/>
    <property type="project" value="UniProtKB-KW"/>
</dbReference>
<dbReference type="AlphaFoldDB" id="A0A8S9I7D5"/>
<comment type="similarity">
    <text evidence="1">Belongs to the peptidase C48 family.</text>
</comment>
<name>A0A8S9I7D5_BRACR</name>
<organism evidence="5 6">
    <name type="scientific">Brassica cretica</name>
    <name type="common">Mustard</name>
    <dbReference type="NCBI Taxonomy" id="69181"/>
    <lineage>
        <taxon>Eukaryota</taxon>
        <taxon>Viridiplantae</taxon>
        <taxon>Streptophyta</taxon>
        <taxon>Embryophyta</taxon>
        <taxon>Tracheophyta</taxon>
        <taxon>Spermatophyta</taxon>
        <taxon>Magnoliopsida</taxon>
        <taxon>eudicotyledons</taxon>
        <taxon>Gunneridae</taxon>
        <taxon>Pentapetalae</taxon>
        <taxon>rosids</taxon>
        <taxon>malvids</taxon>
        <taxon>Brassicales</taxon>
        <taxon>Brassicaceae</taxon>
        <taxon>Brassiceae</taxon>
        <taxon>Brassica</taxon>
    </lineage>
</organism>
<evidence type="ECO:0000313" key="5">
    <source>
        <dbReference type="EMBL" id="KAF2565267.1"/>
    </source>
</evidence>
<dbReference type="InterPro" id="IPR038765">
    <property type="entry name" value="Papain-like_cys_pep_sf"/>
</dbReference>
<dbReference type="SUPFAM" id="SSF54001">
    <property type="entry name" value="Cysteine proteinases"/>
    <property type="match status" value="1"/>
</dbReference>
<accession>A0A8S9I7D5</accession>
<evidence type="ECO:0000259" key="4">
    <source>
        <dbReference type="Pfam" id="PF02902"/>
    </source>
</evidence>
<keyword evidence="3" id="KW-0378">Hydrolase</keyword>
<dbReference type="EMBL" id="QGKW02001911">
    <property type="protein sequence ID" value="KAF2565267.1"/>
    <property type="molecule type" value="Genomic_DNA"/>
</dbReference>
<dbReference type="Pfam" id="PF02902">
    <property type="entry name" value="Peptidase_C48"/>
    <property type="match status" value="1"/>
</dbReference>
<evidence type="ECO:0000256" key="2">
    <source>
        <dbReference type="ARBA" id="ARBA00022670"/>
    </source>
</evidence>
<proteinExistence type="inferred from homology"/>
<dbReference type="GO" id="GO:0008234">
    <property type="term" value="F:cysteine-type peptidase activity"/>
    <property type="evidence" value="ECO:0007669"/>
    <property type="project" value="InterPro"/>
</dbReference>
<gene>
    <name evidence="5" type="ORF">F2Q68_00024556</name>
</gene>
<dbReference type="Gene3D" id="3.40.395.10">
    <property type="entry name" value="Adenoviral Proteinase, Chain A"/>
    <property type="match status" value="1"/>
</dbReference>
<dbReference type="InterPro" id="IPR003653">
    <property type="entry name" value="Peptidase_C48_C"/>
</dbReference>
<dbReference type="Proteomes" id="UP000712281">
    <property type="component" value="Unassembled WGS sequence"/>
</dbReference>
<feature type="domain" description="Ubiquitin-like protease family profile" evidence="4">
    <location>
        <begin position="2"/>
        <end position="90"/>
    </location>
</feature>
<reference evidence="5" key="1">
    <citation type="submission" date="2019-12" db="EMBL/GenBank/DDBJ databases">
        <title>Genome sequencing and annotation of Brassica cretica.</title>
        <authorList>
            <person name="Studholme D.J."/>
            <person name="Sarris P.F."/>
        </authorList>
    </citation>
    <scope>NUCLEOTIDE SEQUENCE</scope>
    <source>
        <strain evidence="5">PFS-001/15</strain>
        <tissue evidence="5">Leaf</tissue>
    </source>
</reference>
<evidence type="ECO:0000256" key="3">
    <source>
        <dbReference type="ARBA" id="ARBA00022801"/>
    </source>
</evidence>
<evidence type="ECO:0000256" key="1">
    <source>
        <dbReference type="ARBA" id="ARBA00005234"/>
    </source>
</evidence>
<protein>
    <recommendedName>
        <fullName evidence="4">Ubiquitin-like protease family profile domain-containing protein</fullName>
    </recommendedName>
</protein>
<keyword evidence="2" id="KW-0645">Protease</keyword>
<comment type="caution">
    <text evidence="5">The sequence shown here is derived from an EMBL/GenBank/DDBJ whole genome shotgun (WGS) entry which is preliminary data.</text>
</comment>
<evidence type="ECO:0000313" key="6">
    <source>
        <dbReference type="Proteomes" id="UP000712281"/>
    </source>
</evidence>
<sequence>MCVNFVSRSIEVFDCEGLKHTKSVEPFAILIPRIIKAVHSSSNSKLKVKQYNLSYVPMPLLNKSSSDCGVYALKHIECHLLGLDFSLRKKENHPFKWVDETLFDEIQRMDEDQARIAKEIEDLRSSMKKTMHEEVMKHKNSLDVGCVASILSILCLCSKCD</sequence>